<evidence type="ECO:0000313" key="5">
    <source>
        <dbReference type="Proteomes" id="UP000515163"/>
    </source>
</evidence>
<dbReference type="PRINTS" id="PR01415">
    <property type="entry name" value="ANKYRIN"/>
</dbReference>
<dbReference type="KEGG" id="aten:116288572"/>
<dbReference type="GO" id="GO:0004842">
    <property type="term" value="F:ubiquitin-protein transferase activity"/>
    <property type="evidence" value="ECO:0007669"/>
    <property type="project" value="TreeGrafter"/>
</dbReference>
<dbReference type="Proteomes" id="UP000515163">
    <property type="component" value="Unplaced"/>
</dbReference>
<proteinExistence type="predicted"/>
<keyword evidence="2 3" id="KW-0040">ANK repeat</keyword>
<dbReference type="SMART" id="SM00248">
    <property type="entry name" value="ANK"/>
    <property type="match status" value="2"/>
</dbReference>
<dbReference type="PROSITE" id="PS50297">
    <property type="entry name" value="ANK_REP_REGION"/>
    <property type="match status" value="2"/>
</dbReference>
<dbReference type="PANTHER" id="PTHR24171:SF8">
    <property type="entry name" value="BRCA1-ASSOCIATED RING DOMAIN PROTEIN 1"/>
    <property type="match status" value="1"/>
</dbReference>
<dbReference type="FunCoup" id="A0A6P8HF84">
    <property type="interactions" value="1482"/>
</dbReference>
<feature type="repeat" description="ANK" evidence="3">
    <location>
        <begin position="117"/>
        <end position="149"/>
    </location>
</feature>
<dbReference type="PROSITE" id="PS50088">
    <property type="entry name" value="ANK_REPEAT"/>
    <property type="match status" value="2"/>
</dbReference>
<evidence type="ECO:0000256" key="2">
    <source>
        <dbReference type="ARBA" id="ARBA00023043"/>
    </source>
</evidence>
<accession>A0A6P8HF84</accession>
<dbReference type="OrthoDB" id="496981at2759"/>
<evidence type="ECO:0000313" key="6">
    <source>
        <dbReference type="RefSeq" id="XP_031551235.1"/>
    </source>
</evidence>
<evidence type="ECO:0000256" key="1">
    <source>
        <dbReference type="ARBA" id="ARBA00022737"/>
    </source>
</evidence>
<dbReference type="Gene3D" id="1.25.40.20">
    <property type="entry name" value="Ankyrin repeat-containing domain"/>
    <property type="match status" value="2"/>
</dbReference>
<evidence type="ECO:0000256" key="4">
    <source>
        <dbReference type="SAM" id="MobiDB-lite"/>
    </source>
</evidence>
<dbReference type="GeneID" id="116288572"/>
<dbReference type="InterPro" id="IPR002110">
    <property type="entry name" value="Ankyrin_rpt"/>
</dbReference>
<reference evidence="6" key="1">
    <citation type="submission" date="2025-08" db="UniProtKB">
        <authorList>
            <consortium name="RefSeq"/>
        </authorList>
    </citation>
    <scope>IDENTIFICATION</scope>
    <source>
        <tissue evidence="6">Tentacle</tissue>
    </source>
</reference>
<dbReference type="GO" id="GO:0031436">
    <property type="term" value="C:BRCA1-BARD1 complex"/>
    <property type="evidence" value="ECO:0007669"/>
    <property type="project" value="TreeGrafter"/>
</dbReference>
<feature type="repeat" description="ANK" evidence="3">
    <location>
        <begin position="150"/>
        <end position="182"/>
    </location>
</feature>
<gene>
    <name evidence="6" type="primary">LOC116288572</name>
</gene>
<dbReference type="PANTHER" id="PTHR24171">
    <property type="entry name" value="ANKYRIN REPEAT DOMAIN-CONTAINING PROTEIN 39-RELATED"/>
    <property type="match status" value="1"/>
</dbReference>
<dbReference type="Pfam" id="PF12796">
    <property type="entry name" value="Ank_2"/>
    <property type="match status" value="1"/>
</dbReference>
<feature type="region of interest" description="Disordered" evidence="4">
    <location>
        <begin position="1"/>
        <end position="27"/>
    </location>
</feature>
<dbReference type="InParanoid" id="A0A6P8HF84"/>
<dbReference type="AlphaFoldDB" id="A0A6P8HF84"/>
<name>A0A6P8HF84_ACTTE</name>
<keyword evidence="5" id="KW-1185">Reference proteome</keyword>
<dbReference type="InterPro" id="IPR036770">
    <property type="entry name" value="Ankyrin_rpt-contain_sf"/>
</dbReference>
<dbReference type="GO" id="GO:0085020">
    <property type="term" value="P:protein K6-linked ubiquitination"/>
    <property type="evidence" value="ECO:0007669"/>
    <property type="project" value="TreeGrafter"/>
</dbReference>
<keyword evidence="1" id="KW-0677">Repeat</keyword>
<organism evidence="5 6">
    <name type="scientific">Actinia tenebrosa</name>
    <name type="common">Australian red waratah sea anemone</name>
    <dbReference type="NCBI Taxonomy" id="6105"/>
    <lineage>
        <taxon>Eukaryota</taxon>
        <taxon>Metazoa</taxon>
        <taxon>Cnidaria</taxon>
        <taxon>Anthozoa</taxon>
        <taxon>Hexacorallia</taxon>
        <taxon>Actiniaria</taxon>
        <taxon>Actiniidae</taxon>
        <taxon>Actinia</taxon>
    </lineage>
</organism>
<dbReference type="GO" id="GO:0070531">
    <property type="term" value="C:BRCA1-A complex"/>
    <property type="evidence" value="ECO:0007669"/>
    <property type="project" value="TreeGrafter"/>
</dbReference>
<evidence type="ECO:0000256" key="3">
    <source>
        <dbReference type="PROSITE-ProRule" id="PRU00023"/>
    </source>
</evidence>
<dbReference type="SUPFAM" id="SSF48403">
    <property type="entry name" value="Ankyrin repeat"/>
    <property type="match status" value="1"/>
</dbReference>
<dbReference type="RefSeq" id="XP_031551235.1">
    <property type="nucleotide sequence ID" value="XM_031695375.1"/>
</dbReference>
<sequence>MDNKISEQESDGSDTEPAISSSPEPPAGLQFNAIIPSNFGNEYEIAYPYKTDDRPQHVNKILPSHVRHKAQAYVRRSTVGHKYLLQKKLREAANDSDWASLCQLLDAGVDPSSADSKGRTALHFAATQGDESTVKALLGHRANVNARDLNGNTPLHLAACSNHIKIVTLLLQAGTNLNALDYTGRTPLDVAMSRLKILHSDKFVRGAPNKYRDEVKEITDMLKEYMNLTGLKDEEKELDNLCKKLDSTITIEEVDEVHELLSSLTTLSLSKDNN</sequence>
<protein>
    <submittedName>
        <fullName evidence="6">Ankyrin repeat domain-containing protein 54-like</fullName>
    </submittedName>
</protein>